<keyword evidence="3" id="KW-1185">Reference proteome</keyword>
<name>A0A812KPH3_SYMPI</name>
<feature type="compositionally biased region" description="Basic and acidic residues" evidence="1">
    <location>
        <begin position="77"/>
        <end position="96"/>
    </location>
</feature>
<reference evidence="2" key="1">
    <citation type="submission" date="2021-02" db="EMBL/GenBank/DDBJ databases">
        <authorList>
            <person name="Dougan E. K."/>
            <person name="Rhodes N."/>
            <person name="Thang M."/>
            <person name="Chan C."/>
        </authorList>
    </citation>
    <scope>NUCLEOTIDE SEQUENCE</scope>
</reference>
<feature type="region of interest" description="Disordered" evidence="1">
    <location>
        <begin position="77"/>
        <end position="111"/>
    </location>
</feature>
<sequence length="264" mass="30544">MADSSWFAELQELGADLLNEQAAEEEEETPEQKAKRFRSAVERQVQEELRKRPPQKEVREYVASLEKARAAYDDYKDMMARARKEREQKQALEKPQPEQSPPLVSDEEDEELRIKEPREIFSDLLEAAFQKKDTIPAAGLEIFKLVALHSTPTQTVVSDWKSVFQSCRQGPSRFVMIYLLNELAKQNPQLPNLESHLRHLLNFICDQPLAPEQKSRIAKFVFRPVPAQPRTSGIYELIGRSQEGVQFLHEWQQQMEEARGRAAT</sequence>
<dbReference type="EMBL" id="CAJNIZ010004313">
    <property type="protein sequence ID" value="CAE7231336.1"/>
    <property type="molecule type" value="Genomic_DNA"/>
</dbReference>
<gene>
    <name evidence="2" type="ORF">SPIL2461_LOCUS3537</name>
</gene>
<evidence type="ECO:0000256" key="1">
    <source>
        <dbReference type="SAM" id="MobiDB-lite"/>
    </source>
</evidence>
<dbReference type="AlphaFoldDB" id="A0A812KPH3"/>
<protein>
    <submittedName>
        <fullName evidence="2">Uncharacterized protein</fullName>
    </submittedName>
</protein>
<dbReference type="Proteomes" id="UP000649617">
    <property type="component" value="Unassembled WGS sequence"/>
</dbReference>
<proteinExistence type="predicted"/>
<feature type="compositionally biased region" description="Basic and acidic residues" evidence="1">
    <location>
        <begin position="30"/>
        <end position="39"/>
    </location>
</feature>
<evidence type="ECO:0000313" key="2">
    <source>
        <dbReference type="EMBL" id="CAE7231336.1"/>
    </source>
</evidence>
<organism evidence="2 3">
    <name type="scientific">Symbiodinium pilosum</name>
    <name type="common">Dinoflagellate</name>
    <dbReference type="NCBI Taxonomy" id="2952"/>
    <lineage>
        <taxon>Eukaryota</taxon>
        <taxon>Sar</taxon>
        <taxon>Alveolata</taxon>
        <taxon>Dinophyceae</taxon>
        <taxon>Suessiales</taxon>
        <taxon>Symbiodiniaceae</taxon>
        <taxon>Symbiodinium</taxon>
    </lineage>
</organism>
<comment type="caution">
    <text evidence="2">The sequence shown here is derived from an EMBL/GenBank/DDBJ whole genome shotgun (WGS) entry which is preliminary data.</text>
</comment>
<evidence type="ECO:0000313" key="3">
    <source>
        <dbReference type="Proteomes" id="UP000649617"/>
    </source>
</evidence>
<accession>A0A812KPH3</accession>
<feature type="region of interest" description="Disordered" evidence="1">
    <location>
        <begin position="17"/>
        <end position="39"/>
    </location>
</feature>